<comment type="caution">
    <text evidence="2">The sequence shown here is derived from an EMBL/GenBank/DDBJ whole genome shotgun (WGS) entry which is preliminary data.</text>
</comment>
<proteinExistence type="predicted"/>
<protein>
    <submittedName>
        <fullName evidence="2">Uncharacterized protein</fullName>
    </submittedName>
</protein>
<dbReference type="AlphaFoldDB" id="X1J021"/>
<dbReference type="EMBL" id="BARU01037365">
    <property type="protein sequence ID" value="GAH87322.1"/>
    <property type="molecule type" value="Genomic_DNA"/>
</dbReference>
<organism evidence="2">
    <name type="scientific">marine sediment metagenome</name>
    <dbReference type="NCBI Taxonomy" id="412755"/>
    <lineage>
        <taxon>unclassified sequences</taxon>
        <taxon>metagenomes</taxon>
        <taxon>ecological metagenomes</taxon>
    </lineage>
</organism>
<reference evidence="2" key="1">
    <citation type="journal article" date="2014" name="Front. Microbiol.">
        <title>High frequency of phylogenetically diverse reductive dehalogenase-homologous genes in deep subseafloor sedimentary metagenomes.</title>
        <authorList>
            <person name="Kawai M."/>
            <person name="Futagami T."/>
            <person name="Toyoda A."/>
            <person name="Takaki Y."/>
            <person name="Nishi S."/>
            <person name="Hori S."/>
            <person name="Arai W."/>
            <person name="Tsubouchi T."/>
            <person name="Morono Y."/>
            <person name="Uchiyama I."/>
            <person name="Ito T."/>
            <person name="Fujiyama A."/>
            <person name="Inagaki F."/>
            <person name="Takami H."/>
        </authorList>
    </citation>
    <scope>NUCLEOTIDE SEQUENCE</scope>
    <source>
        <strain evidence="2">Expedition CK06-06</strain>
    </source>
</reference>
<feature type="compositionally biased region" description="Low complexity" evidence="1">
    <location>
        <begin position="45"/>
        <end position="56"/>
    </location>
</feature>
<feature type="non-terminal residue" evidence="2">
    <location>
        <position position="1"/>
    </location>
</feature>
<accession>X1J021</accession>
<evidence type="ECO:0000313" key="2">
    <source>
        <dbReference type="EMBL" id="GAH87322.1"/>
    </source>
</evidence>
<sequence>TQFLDGCPPEYWRNWISDKATQLEGAHIKDNKSLVSDFLSQRLGPAEPSAAETAETPPAPQPTLNVGQEWEYYLKDGRGPYSDVQAAMDALGLPMDKRPKHQRWDRLSTQLKEQIQRRPKVFY</sequence>
<evidence type="ECO:0000256" key="1">
    <source>
        <dbReference type="SAM" id="MobiDB-lite"/>
    </source>
</evidence>
<gene>
    <name evidence="2" type="ORF">S03H2_58241</name>
</gene>
<name>X1J021_9ZZZZ</name>
<feature type="region of interest" description="Disordered" evidence="1">
    <location>
        <begin position="43"/>
        <end position="65"/>
    </location>
</feature>